<dbReference type="EMBL" id="CP157390">
    <property type="protein sequence ID" value="XBM49426.1"/>
    <property type="molecule type" value="Genomic_DNA"/>
</dbReference>
<dbReference type="AlphaFoldDB" id="A0AAU7GHV1"/>
<name>A0AAU7GHV1_9MICO</name>
<dbReference type="GO" id="GO:0004029">
    <property type="term" value="F:aldehyde dehydrogenase (NAD+) activity"/>
    <property type="evidence" value="ECO:0007669"/>
    <property type="project" value="TreeGrafter"/>
</dbReference>
<dbReference type="Gene3D" id="3.40.50.720">
    <property type="entry name" value="NAD(P)-binding Rossmann-like Domain"/>
    <property type="match status" value="1"/>
</dbReference>
<proteinExistence type="predicted"/>
<sequence>MRVFVTGASGWIGSAVVPELIAAGHEVTGLARSEGSAERISAAGARPHPGSLDDLESIRSGAAAADAVIHLGFKHDFTDYAASGRTERAVVQTIGDELAGSGRGFLFASGVAATPGRRLTEEDPSPYAGPEAPRGGGEALAFEYAERDVRPVALRFAPTVHGAGDHGFTAVLVGVARERGVAAWIGDGENRWPAVHRLDAARLVRLALEQAPAGGIVHAVGEEGIPTRSIAEAIGDGLGVPSASIAPEDAAEHFGWIGGFFGMDIPASNALTRERYGWTPSGPTLLEDLAAGSYFAVAAAR</sequence>
<protein>
    <submittedName>
        <fullName evidence="2">SDR family oxidoreductase</fullName>
    </submittedName>
</protein>
<accession>A0AAU7GHV1</accession>
<dbReference type="InterPro" id="IPR001509">
    <property type="entry name" value="Epimerase_deHydtase"/>
</dbReference>
<dbReference type="SUPFAM" id="SSF51735">
    <property type="entry name" value="NAD(P)-binding Rossmann-fold domains"/>
    <property type="match status" value="1"/>
</dbReference>
<dbReference type="GO" id="GO:0005737">
    <property type="term" value="C:cytoplasm"/>
    <property type="evidence" value="ECO:0007669"/>
    <property type="project" value="TreeGrafter"/>
</dbReference>
<evidence type="ECO:0000259" key="1">
    <source>
        <dbReference type="Pfam" id="PF01370"/>
    </source>
</evidence>
<evidence type="ECO:0000313" key="2">
    <source>
        <dbReference type="EMBL" id="XBM49426.1"/>
    </source>
</evidence>
<dbReference type="PANTHER" id="PTHR48079:SF6">
    <property type="entry name" value="NAD(P)-BINDING DOMAIN-CONTAINING PROTEIN-RELATED"/>
    <property type="match status" value="1"/>
</dbReference>
<dbReference type="InterPro" id="IPR036291">
    <property type="entry name" value="NAD(P)-bd_dom_sf"/>
</dbReference>
<gene>
    <name evidence="2" type="ORF">AAME72_06075</name>
</gene>
<reference evidence="2" key="1">
    <citation type="submission" date="2024-05" db="EMBL/GenBank/DDBJ databases">
        <title>The Natural Products Discovery Center: Release of the First 8490 Sequenced Strains for Exploring Actinobacteria Biosynthetic Diversity.</title>
        <authorList>
            <person name="Kalkreuter E."/>
            <person name="Kautsar S.A."/>
            <person name="Yang D."/>
            <person name="Bader C.D."/>
            <person name="Teijaro C.N."/>
            <person name="Fluegel L."/>
            <person name="Davis C.M."/>
            <person name="Simpson J.R."/>
            <person name="Lauterbach L."/>
            <person name="Steele A.D."/>
            <person name="Gui C."/>
            <person name="Meng S."/>
            <person name="Li G."/>
            <person name="Viehrig K."/>
            <person name="Ye F."/>
            <person name="Su P."/>
            <person name="Kiefer A.F."/>
            <person name="Nichols A."/>
            <person name="Cepeda A.J."/>
            <person name="Yan W."/>
            <person name="Fan B."/>
            <person name="Jiang Y."/>
            <person name="Adhikari A."/>
            <person name="Zheng C.-J."/>
            <person name="Schuster L."/>
            <person name="Cowan T.M."/>
            <person name="Smanski M.J."/>
            <person name="Chevrette M.G."/>
            <person name="de Carvalho L.P.S."/>
            <person name="Shen B."/>
        </authorList>
    </citation>
    <scope>NUCLEOTIDE SEQUENCE</scope>
    <source>
        <strain evidence="2">NPDC080035</strain>
    </source>
</reference>
<feature type="domain" description="NAD-dependent epimerase/dehydratase" evidence="1">
    <location>
        <begin position="3"/>
        <end position="214"/>
    </location>
</feature>
<dbReference type="InterPro" id="IPR051783">
    <property type="entry name" value="NAD(P)-dependent_oxidoreduct"/>
</dbReference>
<dbReference type="Pfam" id="PF01370">
    <property type="entry name" value="Epimerase"/>
    <property type="match status" value="1"/>
</dbReference>
<organism evidence="2">
    <name type="scientific">Leifsonia sp. NPDC080035</name>
    <dbReference type="NCBI Taxonomy" id="3143936"/>
    <lineage>
        <taxon>Bacteria</taxon>
        <taxon>Bacillati</taxon>
        <taxon>Actinomycetota</taxon>
        <taxon>Actinomycetes</taxon>
        <taxon>Micrococcales</taxon>
        <taxon>Microbacteriaceae</taxon>
        <taxon>Leifsonia</taxon>
    </lineage>
</organism>
<dbReference type="PANTHER" id="PTHR48079">
    <property type="entry name" value="PROTEIN YEEZ"/>
    <property type="match status" value="1"/>
</dbReference>
<dbReference type="RefSeq" id="WP_348789344.1">
    <property type="nucleotide sequence ID" value="NZ_CP157390.1"/>
</dbReference>
<dbReference type="CDD" id="cd05262">
    <property type="entry name" value="SDR_a7"/>
    <property type="match status" value="1"/>
</dbReference>